<evidence type="ECO:0000256" key="3">
    <source>
        <dbReference type="ARBA" id="ARBA00022989"/>
    </source>
</evidence>
<evidence type="ECO:0000259" key="6">
    <source>
        <dbReference type="Pfam" id="PF12698"/>
    </source>
</evidence>
<organism evidence="7 8">
    <name type="scientific">Solibacillus palustris</name>
    <dbReference type="NCBI Taxonomy" id="2908203"/>
    <lineage>
        <taxon>Bacteria</taxon>
        <taxon>Bacillati</taxon>
        <taxon>Bacillota</taxon>
        <taxon>Bacilli</taxon>
        <taxon>Bacillales</taxon>
        <taxon>Caryophanaceae</taxon>
        <taxon>Solibacillus</taxon>
    </lineage>
</organism>
<evidence type="ECO:0000256" key="1">
    <source>
        <dbReference type="ARBA" id="ARBA00004141"/>
    </source>
</evidence>
<dbReference type="RefSeq" id="WP_241368957.1">
    <property type="nucleotide sequence ID" value="NZ_JAKZFC010000002.1"/>
</dbReference>
<keyword evidence="3 5" id="KW-1133">Transmembrane helix</keyword>
<name>A0ABS9UC34_9BACL</name>
<feature type="transmembrane region" description="Helical" evidence="5">
    <location>
        <begin position="225"/>
        <end position="243"/>
    </location>
</feature>
<feature type="transmembrane region" description="Helical" evidence="5">
    <location>
        <begin position="55"/>
        <end position="77"/>
    </location>
</feature>
<gene>
    <name evidence="7" type="ORF">LZ480_08375</name>
</gene>
<reference evidence="7 8" key="1">
    <citation type="submission" date="2022-03" db="EMBL/GenBank/DDBJ databases">
        <authorList>
            <person name="Jo J.-H."/>
            <person name="Im W.-T."/>
        </authorList>
    </citation>
    <scope>NUCLEOTIDE SEQUENCE [LARGE SCALE GENOMIC DNA]</scope>
    <source>
        <strain evidence="7 8">MA9</strain>
    </source>
</reference>
<comment type="subcellular location">
    <subcellularLocation>
        <location evidence="1">Membrane</location>
        <topology evidence="1">Multi-pass membrane protein</topology>
    </subcellularLocation>
</comment>
<keyword evidence="8" id="KW-1185">Reference proteome</keyword>
<dbReference type="Pfam" id="PF12698">
    <property type="entry name" value="ABC2_membrane_3"/>
    <property type="match status" value="1"/>
</dbReference>
<accession>A0ABS9UC34</accession>
<comment type="caution">
    <text evidence="7">The sequence shown here is derived from an EMBL/GenBank/DDBJ whole genome shotgun (WGS) entry which is preliminary data.</text>
</comment>
<feature type="transmembrane region" description="Helical" evidence="5">
    <location>
        <begin position="16"/>
        <end position="40"/>
    </location>
</feature>
<dbReference type="InterPro" id="IPR013525">
    <property type="entry name" value="ABC2_TM"/>
</dbReference>
<dbReference type="EMBL" id="JAKZFC010000002">
    <property type="protein sequence ID" value="MCH7321907.1"/>
    <property type="molecule type" value="Genomic_DNA"/>
</dbReference>
<evidence type="ECO:0000313" key="8">
    <source>
        <dbReference type="Proteomes" id="UP001316087"/>
    </source>
</evidence>
<keyword evidence="2 5" id="KW-0812">Transmembrane</keyword>
<dbReference type="Proteomes" id="UP001316087">
    <property type="component" value="Unassembled WGS sequence"/>
</dbReference>
<evidence type="ECO:0000256" key="5">
    <source>
        <dbReference type="SAM" id="Phobius"/>
    </source>
</evidence>
<evidence type="ECO:0000313" key="7">
    <source>
        <dbReference type="EMBL" id="MCH7321907.1"/>
    </source>
</evidence>
<proteinExistence type="predicted"/>
<feature type="domain" description="ABC-2 type transporter transmembrane" evidence="6">
    <location>
        <begin position="53"/>
        <end position="241"/>
    </location>
</feature>
<evidence type="ECO:0000256" key="2">
    <source>
        <dbReference type="ARBA" id="ARBA00022692"/>
    </source>
</evidence>
<feature type="transmembrane region" description="Helical" evidence="5">
    <location>
        <begin position="131"/>
        <end position="154"/>
    </location>
</feature>
<sequence length="248" mass="28124">MIHITKSYILESIRNAGVFFGNIVTPFVFILCSWGCSLAIKDSPETLDYMIKGQFLPISIMLLIFAFAFSLTTVYLADLRANNTLHWLKRTNILPATYFIGMGFGVFLLMNVALILMLIGYALLISISLKAIISIIVICNFVLLAMYPLCFIIAGVVKNGKTAQSLLTPIMLIFMFSITMPSMFLTLNDKQPQDYYSFLAWNPMLYLTDTLQVQLELHSQTWLPIYQYVIILSVICTCLAVFAKKLYR</sequence>
<keyword evidence="4 5" id="KW-0472">Membrane</keyword>
<feature type="transmembrane region" description="Helical" evidence="5">
    <location>
        <begin position="98"/>
        <end position="125"/>
    </location>
</feature>
<evidence type="ECO:0000256" key="4">
    <source>
        <dbReference type="ARBA" id="ARBA00023136"/>
    </source>
</evidence>
<feature type="transmembrane region" description="Helical" evidence="5">
    <location>
        <begin position="166"/>
        <end position="187"/>
    </location>
</feature>
<protein>
    <submittedName>
        <fullName evidence="7">ABC transporter permease</fullName>
    </submittedName>
</protein>